<dbReference type="Proteomes" id="UP000679950">
    <property type="component" value="Unassembled WGS sequence"/>
</dbReference>
<gene>
    <name evidence="1" type="ORF">J8TS2_37810</name>
</gene>
<comment type="caution">
    <text evidence="1">The sequence shown here is derived from an EMBL/GenBank/DDBJ whole genome shotgun (WGS) entry which is preliminary data.</text>
</comment>
<dbReference type="EMBL" id="BORB01000046">
    <property type="protein sequence ID" value="GIN59462.1"/>
    <property type="molecule type" value="Genomic_DNA"/>
</dbReference>
<protein>
    <submittedName>
        <fullName evidence="1">Uncharacterized protein</fullName>
    </submittedName>
</protein>
<name>A0ABQ4KQ56_9BACI</name>
<keyword evidence="2" id="KW-1185">Reference proteome</keyword>
<reference evidence="1 2" key="1">
    <citation type="submission" date="2021-03" db="EMBL/GenBank/DDBJ databases">
        <title>Antimicrobial resistance genes in bacteria isolated from Japanese honey, and their potential for conferring macrolide and lincosamide resistance in the American foulbrood pathogen Paenibacillus larvae.</title>
        <authorList>
            <person name="Okamoto M."/>
            <person name="Kumagai M."/>
            <person name="Kanamori H."/>
            <person name="Takamatsu D."/>
        </authorList>
    </citation>
    <scope>NUCLEOTIDE SEQUENCE [LARGE SCALE GENOMIC DNA]</scope>
    <source>
        <strain evidence="1 2">J8TS2</strain>
    </source>
</reference>
<proteinExistence type="predicted"/>
<accession>A0ABQ4KQ56</accession>
<organism evidence="1 2">
    <name type="scientific">Lederbergia ruris</name>
    <dbReference type="NCBI Taxonomy" id="217495"/>
    <lineage>
        <taxon>Bacteria</taxon>
        <taxon>Bacillati</taxon>
        <taxon>Bacillota</taxon>
        <taxon>Bacilli</taxon>
        <taxon>Bacillales</taxon>
        <taxon>Bacillaceae</taxon>
        <taxon>Lederbergia</taxon>
    </lineage>
</organism>
<sequence length="53" mass="6027">MGNIKVKFPSKAICRLMAKLAFIKANSSIQKLVQNYKENRGCPLSFQQQKAQK</sequence>
<evidence type="ECO:0000313" key="2">
    <source>
        <dbReference type="Proteomes" id="UP000679950"/>
    </source>
</evidence>
<evidence type="ECO:0000313" key="1">
    <source>
        <dbReference type="EMBL" id="GIN59462.1"/>
    </source>
</evidence>